<evidence type="ECO:0000313" key="3">
    <source>
        <dbReference type="EMBL" id="GAA2891647.1"/>
    </source>
</evidence>
<keyword evidence="4" id="KW-1185">Reference proteome</keyword>
<sequence length="294" mass="30850">MKRHIVGLACAATAVLGATALAPTAHASAQAADPVTALKKQISNGRGVTFVDTTKVTTSYDSGVFAQRRGSMQPGASGIKASDQTTKLRITASDVKALSEGMDEEDAKLMAGLAKPERVVRIKDVSYISGGIFGQLLPEGKTWLQLPGGSLGNTGRLSQLVNVAEPATLKALLAHAVVKRPTAYAGKITFGELYKVSPWFRAGFLTTPTGKQAKTVVDWKLYLGADGLAKRLTTTYPGTPLGAKDTTLTVDTRYSGWGSEVTVKAPPADQVATQKDLQEDVDPNMPVPLLGGGK</sequence>
<proteinExistence type="predicted"/>
<reference evidence="3 4" key="1">
    <citation type="journal article" date="2019" name="Int. J. Syst. Evol. Microbiol.">
        <title>The Global Catalogue of Microorganisms (GCM) 10K type strain sequencing project: providing services to taxonomists for standard genome sequencing and annotation.</title>
        <authorList>
            <consortium name="The Broad Institute Genomics Platform"/>
            <consortium name="The Broad Institute Genome Sequencing Center for Infectious Disease"/>
            <person name="Wu L."/>
            <person name="Ma J."/>
        </authorList>
    </citation>
    <scope>NUCLEOTIDE SEQUENCE [LARGE SCALE GENOMIC DNA]</scope>
    <source>
        <strain evidence="3 4">JCM 6242</strain>
    </source>
</reference>
<dbReference type="Proteomes" id="UP001500831">
    <property type="component" value="Unassembled WGS sequence"/>
</dbReference>
<protein>
    <recommendedName>
        <fullName evidence="5">Lipoprotein</fullName>
    </recommendedName>
</protein>
<evidence type="ECO:0008006" key="5">
    <source>
        <dbReference type="Google" id="ProtNLM"/>
    </source>
</evidence>
<accession>A0ABN3W5H2</accession>
<evidence type="ECO:0000256" key="1">
    <source>
        <dbReference type="SAM" id="MobiDB-lite"/>
    </source>
</evidence>
<feature type="region of interest" description="Disordered" evidence="1">
    <location>
        <begin position="268"/>
        <end position="294"/>
    </location>
</feature>
<keyword evidence="2" id="KW-0732">Signal</keyword>
<evidence type="ECO:0000313" key="4">
    <source>
        <dbReference type="Proteomes" id="UP001500831"/>
    </source>
</evidence>
<feature type="chain" id="PRO_5046217974" description="Lipoprotein" evidence="2">
    <location>
        <begin position="28"/>
        <end position="294"/>
    </location>
</feature>
<name>A0ABN3W5H2_9ACTN</name>
<gene>
    <name evidence="3" type="ORF">GCM10010517_56020</name>
</gene>
<comment type="caution">
    <text evidence="3">The sequence shown here is derived from an EMBL/GenBank/DDBJ whole genome shotgun (WGS) entry which is preliminary data.</text>
</comment>
<organism evidence="3 4">
    <name type="scientific">Streptosporangium fragile</name>
    <dbReference type="NCBI Taxonomy" id="46186"/>
    <lineage>
        <taxon>Bacteria</taxon>
        <taxon>Bacillati</taxon>
        <taxon>Actinomycetota</taxon>
        <taxon>Actinomycetes</taxon>
        <taxon>Streptosporangiales</taxon>
        <taxon>Streptosporangiaceae</taxon>
        <taxon>Streptosporangium</taxon>
    </lineage>
</organism>
<dbReference type="RefSeq" id="WP_344977851.1">
    <property type="nucleotide sequence ID" value="NZ_BAAAVI010000048.1"/>
</dbReference>
<evidence type="ECO:0000256" key="2">
    <source>
        <dbReference type="SAM" id="SignalP"/>
    </source>
</evidence>
<dbReference type="EMBL" id="BAAAVI010000048">
    <property type="protein sequence ID" value="GAA2891647.1"/>
    <property type="molecule type" value="Genomic_DNA"/>
</dbReference>
<feature type="signal peptide" evidence="2">
    <location>
        <begin position="1"/>
        <end position="27"/>
    </location>
</feature>